<dbReference type="GO" id="GO:0005096">
    <property type="term" value="F:GTPase activator activity"/>
    <property type="evidence" value="ECO:0007669"/>
    <property type="project" value="UniProtKB-KW"/>
</dbReference>
<keyword evidence="5" id="KW-0677">Repeat</keyword>
<dbReference type="Gene3D" id="1.10.220.150">
    <property type="entry name" value="Arf GTPase activating protein"/>
    <property type="match status" value="1"/>
</dbReference>
<dbReference type="CDD" id="cd07608">
    <property type="entry name" value="BAR_ArfGAP_fungi"/>
    <property type="match status" value="1"/>
</dbReference>
<dbReference type="InterPro" id="IPR001849">
    <property type="entry name" value="PH_domain"/>
</dbReference>
<dbReference type="Proteomes" id="UP000799424">
    <property type="component" value="Unassembled WGS sequence"/>
</dbReference>
<sequence length="1152" mass="127583">MGAVNSKSGDTGALHMRDQTRFSVASLNITNNRGRTLLNITPNAFPATRYGARREFGDESVIEYIQDPEPAPSDGPPSFLIRLPNDEELTFNFTFILRQHLAVPSIYNVNNNTPAIAPSGLVDTVINGLTFVFASSSKDLENLVTREFHANPNLHKNPQVELVGDYTTGGSSSVQFQWSWKWTPPKTMESRGGGWRTSCSFVEYDQRAHKLETLANFAFWVQNTARQLQSPKSASPRLDLGIPPRLRVPSTQSIESRVSDSADESREWDNIPPKSPICEPIPENALGLVPSQSTTLTNSSTPLKLDVSRPGEDLSQTEDGPLFRATMKSLEQKTGNMRTRWKKVLKRAESAHEAQVNCNNAMSDLIDALKEASSSNANAVQPAIDNYFDKIAKEILAYERTNTTNIQRSIIDPIHKLYNVDIKQAETKRKDFEEESKDYYQYLGRYLGTRTDSLKEKKRAETDSKYQSKRRNFELKRFDYSSFMQDLHGGRKDQDILSHLTRYADAQAKYYLDTAKKIDTMLPQLEALSIEVKEADKEFQIQRTEREEKRRALEKTKKTFEEPPLQQAASVAAANGSTPKAIPQPETQLPGRKASIAPMFQSTVSPPQTSSSSTSVPTVTSPQSPEMRKASVATGTPQADKFKGIRDLEEKDLTLIPDGTHGAHRKEGLLWALSRPGSHVDPKGLNKQAWHKFWVVLDAGKLSEYTNWKQILELHMEPIDLRMASVREARNADRRFCLEVITPHYTRVYQATNEDDMKSWINAVNNALQTAVETAGKSDRPSTDSLPGQTRRDIASVLTGKSPSMSSHRNNYNSKAPSRHATVGDRPSYRREEPTGEEGKLLKQVRDADPSNKVCADCGSEIKVDWVSINLGIVICIECSGIHRSLGTHITKVRSLTLDVTSFTPDTVEILLKIGNRISNAIWEARLDQALKPGPMSTREQRLHFITSKYADRAYVAPILPGMSHYATPEETLLASVKKNDIASVLYALALRASPNTRDRSRGTHVVFLALAAADPASPSASASPASSPGPGARPTTPQPTRKPFSVAELLLQNGAELPPLPAPIPLSPSARSYLDFKTEQRAGKRIAPVMANQPASSADTLPSLPSIMAGNGSTPGERAREREARLQKRVSASGRLVKSPNFEASEGKRGL</sequence>
<dbReference type="InterPro" id="IPR011993">
    <property type="entry name" value="PH-like_dom_sf"/>
</dbReference>
<evidence type="ECO:0000256" key="1">
    <source>
        <dbReference type="ARBA" id="ARBA00022723"/>
    </source>
</evidence>
<feature type="region of interest" description="Disordered" evidence="6">
    <location>
        <begin position="1091"/>
        <end position="1152"/>
    </location>
</feature>
<reference evidence="9" key="1">
    <citation type="journal article" date="2020" name="Stud. Mycol.">
        <title>101 Dothideomycetes genomes: a test case for predicting lifestyles and emergence of pathogens.</title>
        <authorList>
            <person name="Haridas S."/>
            <person name="Albert R."/>
            <person name="Binder M."/>
            <person name="Bloem J."/>
            <person name="Labutti K."/>
            <person name="Salamov A."/>
            <person name="Andreopoulos B."/>
            <person name="Baker S."/>
            <person name="Barry K."/>
            <person name="Bills G."/>
            <person name="Bluhm B."/>
            <person name="Cannon C."/>
            <person name="Castanera R."/>
            <person name="Culley D."/>
            <person name="Daum C."/>
            <person name="Ezra D."/>
            <person name="Gonzalez J."/>
            <person name="Henrissat B."/>
            <person name="Kuo A."/>
            <person name="Liang C."/>
            <person name="Lipzen A."/>
            <person name="Lutzoni F."/>
            <person name="Magnuson J."/>
            <person name="Mondo S."/>
            <person name="Nolan M."/>
            <person name="Ohm R."/>
            <person name="Pangilinan J."/>
            <person name="Park H.-J."/>
            <person name="Ramirez L."/>
            <person name="Alfaro M."/>
            <person name="Sun H."/>
            <person name="Tritt A."/>
            <person name="Yoshinaga Y."/>
            <person name="Zwiers L.-H."/>
            <person name="Turgeon B."/>
            <person name="Goodwin S."/>
            <person name="Spatafora J."/>
            <person name="Crous P."/>
            <person name="Grigoriev I."/>
        </authorList>
    </citation>
    <scope>NUCLEOTIDE SEQUENCE</scope>
    <source>
        <strain evidence="9">CBS 113818</strain>
    </source>
</reference>
<feature type="region of interest" description="Disordered" evidence="6">
    <location>
        <begin position="797"/>
        <end position="839"/>
    </location>
</feature>
<feature type="compositionally biased region" description="Basic and acidic residues" evidence="6">
    <location>
        <begin position="827"/>
        <end position="839"/>
    </location>
</feature>
<feature type="region of interest" description="Disordered" evidence="6">
    <location>
        <begin position="1018"/>
        <end position="1042"/>
    </location>
</feature>
<evidence type="ECO:0000256" key="3">
    <source>
        <dbReference type="ARBA" id="ARBA00022833"/>
    </source>
</evidence>
<feature type="region of interest" description="Disordered" evidence="6">
    <location>
        <begin position="772"/>
        <end position="791"/>
    </location>
</feature>
<evidence type="ECO:0000256" key="4">
    <source>
        <dbReference type="PROSITE-ProRule" id="PRU00288"/>
    </source>
</evidence>
<dbReference type="CDD" id="cd08204">
    <property type="entry name" value="ArfGap"/>
    <property type="match status" value="1"/>
</dbReference>
<dbReference type="PROSITE" id="PS50003">
    <property type="entry name" value="PH_DOMAIN"/>
    <property type="match status" value="1"/>
</dbReference>
<dbReference type="EMBL" id="MU006217">
    <property type="protein sequence ID" value="KAF2832188.1"/>
    <property type="molecule type" value="Genomic_DNA"/>
</dbReference>
<feature type="domain" description="PH" evidence="7">
    <location>
        <begin position="663"/>
        <end position="769"/>
    </location>
</feature>
<keyword evidence="2 4" id="KW-0863">Zinc-finger</keyword>
<accession>A0A6A7AHJ1</accession>
<dbReference type="FunFam" id="1.20.1270.60:FF:000051">
    <property type="entry name" value="ARF GTPase activator (Csx2)"/>
    <property type="match status" value="1"/>
</dbReference>
<dbReference type="SUPFAM" id="SSF57863">
    <property type="entry name" value="ArfGap/RecO-like zinc finger"/>
    <property type="match status" value="1"/>
</dbReference>
<dbReference type="InterPro" id="IPR004148">
    <property type="entry name" value="BAR_dom"/>
</dbReference>
<feature type="compositionally biased region" description="Polar residues" evidence="6">
    <location>
        <begin position="291"/>
        <end position="302"/>
    </location>
</feature>
<evidence type="ECO:0000256" key="2">
    <source>
        <dbReference type="ARBA" id="ARBA00022771"/>
    </source>
</evidence>
<feature type="compositionally biased region" description="Basic and acidic residues" evidence="6">
    <location>
        <begin position="1118"/>
        <end position="1127"/>
    </location>
</feature>
<evidence type="ECO:0000256" key="5">
    <source>
        <dbReference type="RuleBase" id="RU369028"/>
    </source>
</evidence>
<dbReference type="FunFam" id="1.10.220.150:FF:000017">
    <property type="entry name" value="ARF GTPase activator (Csx2), putative"/>
    <property type="match status" value="1"/>
</dbReference>
<keyword evidence="3 5" id="KW-0862">Zinc</keyword>
<dbReference type="Pfam" id="PF01412">
    <property type="entry name" value="ArfGap"/>
    <property type="match status" value="1"/>
</dbReference>
<feature type="region of interest" description="Disordered" evidence="6">
    <location>
        <begin position="542"/>
        <end position="589"/>
    </location>
</feature>
<evidence type="ECO:0000256" key="6">
    <source>
        <dbReference type="SAM" id="MobiDB-lite"/>
    </source>
</evidence>
<dbReference type="Pfam" id="PF16746">
    <property type="entry name" value="BAR_3"/>
    <property type="match status" value="1"/>
</dbReference>
<dbReference type="SUPFAM" id="SSF103657">
    <property type="entry name" value="BAR/IMD domain-like"/>
    <property type="match status" value="1"/>
</dbReference>
<keyword evidence="5" id="KW-0343">GTPase activation</keyword>
<dbReference type="GO" id="GO:0006891">
    <property type="term" value="P:intra-Golgi vesicle-mediated transport"/>
    <property type="evidence" value="ECO:0007669"/>
    <property type="project" value="TreeGrafter"/>
</dbReference>
<feature type="compositionally biased region" description="Polar residues" evidence="6">
    <location>
        <begin position="799"/>
        <end position="816"/>
    </location>
</feature>
<gene>
    <name evidence="9" type="ORF">CC86DRAFT_340526</name>
</gene>
<feature type="region of interest" description="Disordered" evidence="6">
    <location>
        <begin position="230"/>
        <end position="276"/>
    </location>
</feature>
<dbReference type="Gene3D" id="1.20.1270.60">
    <property type="entry name" value="Arfaptin homology (AH) domain/BAR domain"/>
    <property type="match status" value="1"/>
</dbReference>
<keyword evidence="5" id="KW-0963">Cytoplasm</keyword>
<dbReference type="InterPro" id="IPR001164">
    <property type="entry name" value="ArfGAP_dom"/>
</dbReference>
<dbReference type="InterPro" id="IPR038508">
    <property type="entry name" value="ArfGAP_dom_sf"/>
</dbReference>
<dbReference type="Pfam" id="PF00169">
    <property type="entry name" value="PH"/>
    <property type="match status" value="1"/>
</dbReference>
<feature type="region of interest" description="Disordered" evidence="6">
    <location>
        <begin position="602"/>
        <end position="637"/>
    </location>
</feature>
<organism evidence="9 10">
    <name type="scientific">Ophiobolus disseminans</name>
    <dbReference type="NCBI Taxonomy" id="1469910"/>
    <lineage>
        <taxon>Eukaryota</taxon>
        <taxon>Fungi</taxon>
        <taxon>Dikarya</taxon>
        <taxon>Ascomycota</taxon>
        <taxon>Pezizomycotina</taxon>
        <taxon>Dothideomycetes</taxon>
        <taxon>Pleosporomycetidae</taxon>
        <taxon>Pleosporales</taxon>
        <taxon>Pleosporineae</taxon>
        <taxon>Phaeosphaeriaceae</taxon>
        <taxon>Ophiobolus</taxon>
    </lineage>
</organism>
<dbReference type="SUPFAM" id="SSF50729">
    <property type="entry name" value="PH domain-like"/>
    <property type="match status" value="1"/>
</dbReference>
<keyword evidence="5" id="KW-0040">ANK repeat</keyword>
<feature type="compositionally biased region" description="Low complexity" evidence="6">
    <location>
        <begin position="1018"/>
        <end position="1033"/>
    </location>
</feature>
<evidence type="ECO:0000313" key="10">
    <source>
        <dbReference type="Proteomes" id="UP000799424"/>
    </source>
</evidence>
<dbReference type="Gene3D" id="2.30.29.30">
    <property type="entry name" value="Pleckstrin-homology domain (PH domain)/Phosphotyrosine-binding domain (PTB)"/>
    <property type="match status" value="1"/>
</dbReference>
<evidence type="ECO:0000313" key="9">
    <source>
        <dbReference type="EMBL" id="KAF2832188.1"/>
    </source>
</evidence>
<keyword evidence="1 5" id="KW-0479">Metal-binding</keyword>
<evidence type="ECO:0000259" key="7">
    <source>
        <dbReference type="PROSITE" id="PS50003"/>
    </source>
</evidence>
<name>A0A6A7AHJ1_9PLEO</name>
<dbReference type="PROSITE" id="PS50115">
    <property type="entry name" value="ARFGAP"/>
    <property type="match status" value="1"/>
</dbReference>
<dbReference type="InterPro" id="IPR045258">
    <property type="entry name" value="ACAP1/2/3-like"/>
</dbReference>
<dbReference type="GO" id="GO:0005768">
    <property type="term" value="C:endosome"/>
    <property type="evidence" value="ECO:0007669"/>
    <property type="project" value="TreeGrafter"/>
</dbReference>
<dbReference type="InterPro" id="IPR037278">
    <property type="entry name" value="ARFGAP/RecO"/>
</dbReference>
<dbReference type="FunFam" id="2.30.29.30:FF:000252">
    <property type="entry name" value="ARF GTPase activator (Csx2)"/>
    <property type="match status" value="1"/>
</dbReference>
<dbReference type="GO" id="GO:0005802">
    <property type="term" value="C:trans-Golgi network"/>
    <property type="evidence" value="ECO:0007669"/>
    <property type="project" value="TreeGrafter"/>
</dbReference>
<dbReference type="PANTHER" id="PTHR23180:SF160">
    <property type="entry name" value="ADP-RIBOSYLATION FACTOR GTPASE-ACTIVATING PROTEIN EFFECTOR PROTEIN 1"/>
    <property type="match status" value="1"/>
</dbReference>
<dbReference type="InterPro" id="IPR027267">
    <property type="entry name" value="AH/BAR_dom_sf"/>
</dbReference>
<dbReference type="GO" id="GO:0008270">
    <property type="term" value="F:zinc ion binding"/>
    <property type="evidence" value="ECO:0007669"/>
    <property type="project" value="UniProtKB-KW"/>
</dbReference>
<comment type="function">
    <text evidence="5">GTPase-activating protein for the ADP ribosylation factor family.</text>
</comment>
<evidence type="ECO:0000259" key="8">
    <source>
        <dbReference type="PROSITE" id="PS50115"/>
    </source>
</evidence>
<keyword evidence="10" id="KW-1185">Reference proteome</keyword>
<dbReference type="PANTHER" id="PTHR23180">
    <property type="entry name" value="CENTAURIN/ARF"/>
    <property type="match status" value="1"/>
</dbReference>
<proteinExistence type="predicted"/>
<dbReference type="SMART" id="SM00233">
    <property type="entry name" value="PH"/>
    <property type="match status" value="1"/>
</dbReference>
<protein>
    <recommendedName>
        <fullName evidence="5">ADP-ribosylation factor GTPase-activating protein</fullName>
    </recommendedName>
</protein>
<dbReference type="OrthoDB" id="10266696at2759"/>
<feature type="compositionally biased region" description="Basic and acidic residues" evidence="6">
    <location>
        <begin position="257"/>
        <end position="269"/>
    </location>
</feature>
<dbReference type="PRINTS" id="PR00405">
    <property type="entry name" value="REVINTRACTNG"/>
</dbReference>
<feature type="compositionally biased region" description="Low complexity" evidence="6">
    <location>
        <begin position="602"/>
        <end position="625"/>
    </location>
</feature>
<dbReference type="AlphaFoldDB" id="A0A6A7AHJ1"/>
<comment type="subcellular location">
    <subcellularLocation>
        <location evidence="5">Cytoplasm</location>
    </subcellularLocation>
</comment>
<feature type="domain" description="Arf-GAP" evidence="8">
    <location>
        <begin position="839"/>
        <end position="956"/>
    </location>
</feature>
<feature type="compositionally biased region" description="Basic and acidic residues" evidence="6">
    <location>
        <begin position="542"/>
        <end position="561"/>
    </location>
</feature>
<feature type="region of interest" description="Disordered" evidence="6">
    <location>
        <begin position="291"/>
        <end position="319"/>
    </location>
</feature>
<dbReference type="SMART" id="SM00105">
    <property type="entry name" value="ArfGap"/>
    <property type="match status" value="1"/>
</dbReference>